<name>A0A1W2LZA3_9PSEU</name>
<protein>
    <submittedName>
        <fullName evidence="1">Uncharacterized protein</fullName>
    </submittedName>
</protein>
<evidence type="ECO:0000313" key="1">
    <source>
        <dbReference type="EMBL" id="ONF72567.1"/>
    </source>
</evidence>
<dbReference type="AlphaFoldDB" id="A0A1W2LZA3"/>
<organism evidence="1 2">
    <name type="scientific">Amycolatopsis keratiniphila subsp. keratiniphila</name>
    <dbReference type="NCBI Taxonomy" id="227715"/>
    <lineage>
        <taxon>Bacteria</taxon>
        <taxon>Bacillati</taxon>
        <taxon>Actinomycetota</taxon>
        <taxon>Actinomycetes</taxon>
        <taxon>Pseudonocardiales</taxon>
        <taxon>Pseudonocardiaceae</taxon>
        <taxon>Amycolatopsis</taxon>
        <taxon>Amycolatopsis japonica group</taxon>
    </lineage>
</organism>
<gene>
    <name evidence="1" type="ORF">AVR91_0210265</name>
</gene>
<dbReference type="Proteomes" id="UP000076660">
    <property type="component" value="Unassembled WGS sequence"/>
</dbReference>
<dbReference type="OrthoDB" id="3638109at2"/>
<evidence type="ECO:0000313" key="2">
    <source>
        <dbReference type="Proteomes" id="UP000076660"/>
    </source>
</evidence>
<sequence length="103" mass="11253">MAFNTDRVTVRVGETLETAQTTKATGAAARDNTDLMHRRAQGFHEEGAQGQYGDAIVATDRRNQRLANEQWNSHDLTSNALTNGVHSLTNARDQSIARLGNMG</sequence>
<dbReference type="RefSeq" id="WP_063273599.1">
    <property type="nucleotide sequence ID" value="NZ_LQMT02000010.1"/>
</dbReference>
<reference evidence="1 2" key="1">
    <citation type="submission" date="2016-12" db="EMBL/GenBank/DDBJ databases">
        <title>Amycolatopsis keratiniphila subsp. keratiniphila genome sequencing and assembly.</title>
        <authorList>
            <person name="Mayilraj S."/>
            <person name="Kaur N."/>
        </authorList>
    </citation>
    <scope>NUCLEOTIDE SEQUENCE [LARGE SCALE GENOMIC DNA]</scope>
    <source>
        <strain evidence="1 2">DSM 44409</strain>
    </source>
</reference>
<dbReference type="EMBL" id="LQMT02000010">
    <property type="protein sequence ID" value="ONF72567.1"/>
    <property type="molecule type" value="Genomic_DNA"/>
</dbReference>
<proteinExistence type="predicted"/>
<accession>A0A1W2LZA3</accession>
<comment type="caution">
    <text evidence="1">The sequence shown here is derived from an EMBL/GenBank/DDBJ whole genome shotgun (WGS) entry which is preliminary data.</text>
</comment>